<dbReference type="AlphaFoldDB" id="A0A6C2UPB2"/>
<dbReference type="Gene3D" id="3.20.20.80">
    <property type="entry name" value="Glycosidases"/>
    <property type="match status" value="3"/>
</dbReference>
<evidence type="ECO:0000313" key="2">
    <source>
        <dbReference type="Proteomes" id="UP000346198"/>
    </source>
</evidence>
<reference evidence="1 2" key="1">
    <citation type="submission" date="2019-04" db="EMBL/GenBank/DDBJ databases">
        <authorList>
            <person name="Van Vliet M D."/>
        </authorList>
    </citation>
    <scope>NUCLEOTIDE SEQUENCE [LARGE SCALE GENOMIC DNA]</scope>
    <source>
        <strain evidence="1 2">F21</strain>
    </source>
</reference>
<dbReference type="InterPro" id="IPR017853">
    <property type="entry name" value="GH"/>
</dbReference>
<keyword evidence="2" id="KW-1185">Reference proteome</keyword>
<dbReference type="EMBL" id="CAAHFH010000002">
    <property type="protein sequence ID" value="VGO22122.1"/>
    <property type="molecule type" value="Genomic_DNA"/>
</dbReference>
<sequence length="374" mass="42986">MCACLASSMDARGAGLKGNAAGLFHLEKNNGRDCLMDPAGKPFLSLGVNHVQNIFPHSFSGDREKECDAVFKNLTSWGFNTAGYGSPAPLTRMMPYLAPMYLTKNANYMPDSEFYYPDIFDPAVQEEIRNVIGYEVGKQLGNPNLIGYYWTDTPQWDLERARKKRGTDWVSTLREMPADAPGKMRYEQFLKEGGTLDEDFLRLIARELYKVLGEETRRRHPDALIFGERYLINDHPNCVVEEALPYIDVLSIQPGGAEFNGDFFDRLHARFKKPILLCDHQCSFPTPEYSKTMWQQMENEEAAGQAYARYLRDAFDKSYIIGYQRCQYIDRFAEHRDVLKQGMLREDGTPYMTLVRHISEANTEAINRFMKHLK</sequence>
<gene>
    <name evidence="1" type="ORF">SCARR_04203</name>
</gene>
<evidence type="ECO:0000313" key="1">
    <source>
        <dbReference type="EMBL" id="VGO22122.1"/>
    </source>
</evidence>
<organism evidence="1 2">
    <name type="scientific">Pontiella sulfatireligans</name>
    <dbReference type="NCBI Taxonomy" id="2750658"/>
    <lineage>
        <taxon>Bacteria</taxon>
        <taxon>Pseudomonadati</taxon>
        <taxon>Kiritimatiellota</taxon>
        <taxon>Kiritimatiellia</taxon>
        <taxon>Kiritimatiellales</taxon>
        <taxon>Pontiellaceae</taxon>
        <taxon>Pontiella</taxon>
    </lineage>
</organism>
<proteinExistence type="predicted"/>
<accession>A0A6C2UPB2</accession>
<dbReference type="RefSeq" id="WP_136063526.1">
    <property type="nucleotide sequence ID" value="NZ_CAAHFH010000002.1"/>
</dbReference>
<dbReference type="SUPFAM" id="SSF51445">
    <property type="entry name" value="(Trans)glycosidases"/>
    <property type="match status" value="1"/>
</dbReference>
<dbReference type="Proteomes" id="UP000346198">
    <property type="component" value="Unassembled WGS sequence"/>
</dbReference>
<protein>
    <submittedName>
        <fullName evidence="1">Uncharacterized protein</fullName>
    </submittedName>
</protein>
<name>A0A6C2UPB2_9BACT</name>